<dbReference type="InterPro" id="IPR011335">
    <property type="entry name" value="Restrct_endonuc-II-like"/>
</dbReference>
<dbReference type="CDD" id="cd01038">
    <property type="entry name" value="Endonuclease_DUF559"/>
    <property type="match status" value="1"/>
</dbReference>
<dbReference type="InterPro" id="IPR007569">
    <property type="entry name" value="DUF559"/>
</dbReference>
<evidence type="ECO:0000256" key="1">
    <source>
        <dbReference type="SAM" id="MobiDB-lite"/>
    </source>
</evidence>
<keyword evidence="4" id="KW-1185">Reference proteome</keyword>
<reference evidence="4" key="1">
    <citation type="journal article" date="2019" name="Int. J. Syst. Evol. Microbiol.">
        <title>The Global Catalogue of Microorganisms (GCM) 10K type strain sequencing project: providing services to taxonomists for standard genome sequencing and annotation.</title>
        <authorList>
            <consortium name="The Broad Institute Genomics Platform"/>
            <consortium name="The Broad Institute Genome Sequencing Center for Infectious Disease"/>
            <person name="Wu L."/>
            <person name="Ma J."/>
        </authorList>
    </citation>
    <scope>NUCLEOTIDE SEQUENCE [LARGE SCALE GENOMIC DNA]</scope>
    <source>
        <strain evidence="4">KCTC 42644</strain>
    </source>
</reference>
<dbReference type="PANTHER" id="PTHR38590:SF1">
    <property type="entry name" value="BLL0828 PROTEIN"/>
    <property type="match status" value="1"/>
</dbReference>
<gene>
    <name evidence="3" type="ORF">ACFOMD_12360</name>
</gene>
<dbReference type="GO" id="GO:0004519">
    <property type="term" value="F:endonuclease activity"/>
    <property type="evidence" value="ECO:0007669"/>
    <property type="project" value="UniProtKB-KW"/>
</dbReference>
<feature type="region of interest" description="Disordered" evidence="1">
    <location>
        <begin position="125"/>
        <end position="149"/>
    </location>
</feature>
<sequence>MSPPEVVLWQQLRGRPHGFKFRRQHPAGPFVADFFCAEAKLAVEVDGSGHEAGDQPAHDARRDAFFASHGVKVLRISALDVMHDIEAALRTVISEASARCPLHHAPHGPPPPVGEDEVGAAAILPGTGRGTAAGGGGVAARAARMQARG</sequence>
<evidence type="ECO:0000313" key="3">
    <source>
        <dbReference type="EMBL" id="MFC3713370.1"/>
    </source>
</evidence>
<dbReference type="SUPFAM" id="SSF52980">
    <property type="entry name" value="Restriction endonuclease-like"/>
    <property type="match status" value="1"/>
</dbReference>
<feature type="compositionally biased region" description="Gly residues" evidence="1">
    <location>
        <begin position="127"/>
        <end position="138"/>
    </location>
</feature>
<name>A0ABV7XB49_9SPHN</name>
<feature type="domain" description="DUF559" evidence="2">
    <location>
        <begin position="4"/>
        <end position="94"/>
    </location>
</feature>
<dbReference type="Proteomes" id="UP001595615">
    <property type="component" value="Unassembled WGS sequence"/>
</dbReference>
<proteinExistence type="predicted"/>
<dbReference type="Gene3D" id="3.40.960.10">
    <property type="entry name" value="VSR Endonuclease"/>
    <property type="match status" value="1"/>
</dbReference>
<dbReference type="PANTHER" id="PTHR38590">
    <property type="entry name" value="BLL0828 PROTEIN"/>
    <property type="match status" value="1"/>
</dbReference>
<protein>
    <submittedName>
        <fullName evidence="3">Endonuclease domain-containing protein</fullName>
    </submittedName>
</protein>
<dbReference type="RefSeq" id="WP_380863437.1">
    <property type="nucleotide sequence ID" value="NZ_JBHRXV010000011.1"/>
</dbReference>
<evidence type="ECO:0000313" key="4">
    <source>
        <dbReference type="Proteomes" id="UP001595615"/>
    </source>
</evidence>
<dbReference type="InterPro" id="IPR047216">
    <property type="entry name" value="Endonuclease_DUF559_bact"/>
</dbReference>
<comment type="caution">
    <text evidence="3">The sequence shown here is derived from an EMBL/GenBank/DDBJ whole genome shotgun (WGS) entry which is preliminary data.</text>
</comment>
<dbReference type="EMBL" id="JBHRXV010000011">
    <property type="protein sequence ID" value="MFC3713370.1"/>
    <property type="molecule type" value="Genomic_DNA"/>
</dbReference>
<keyword evidence="3" id="KW-0255">Endonuclease</keyword>
<feature type="compositionally biased region" description="Low complexity" evidence="1">
    <location>
        <begin position="139"/>
        <end position="149"/>
    </location>
</feature>
<keyword evidence="3" id="KW-0378">Hydrolase</keyword>
<evidence type="ECO:0000259" key="2">
    <source>
        <dbReference type="Pfam" id="PF04480"/>
    </source>
</evidence>
<accession>A0ABV7XB49</accession>
<dbReference type="Pfam" id="PF04480">
    <property type="entry name" value="DUF559"/>
    <property type="match status" value="1"/>
</dbReference>
<organism evidence="3 4">
    <name type="scientific">Sphingoaurantiacus capsulatus</name>
    <dbReference type="NCBI Taxonomy" id="1771310"/>
    <lineage>
        <taxon>Bacteria</taxon>
        <taxon>Pseudomonadati</taxon>
        <taxon>Pseudomonadota</taxon>
        <taxon>Alphaproteobacteria</taxon>
        <taxon>Sphingomonadales</taxon>
        <taxon>Sphingosinicellaceae</taxon>
        <taxon>Sphingoaurantiacus</taxon>
    </lineage>
</organism>
<keyword evidence="3" id="KW-0540">Nuclease</keyword>